<keyword evidence="5" id="KW-1185">Reference proteome</keyword>
<protein>
    <submittedName>
        <fullName evidence="4">Inosine 5'-monophosphate dehydrogenase</fullName>
    </submittedName>
</protein>
<dbReference type="InterPro" id="IPR046342">
    <property type="entry name" value="CBS_dom_sf"/>
</dbReference>
<evidence type="ECO:0000256" key="1">
    <source>
        <dbReference type="ARBA" id="ARBA00023122"/>
    </source>
</evidence>
<organism evidence="4 5">
    <name type="scientific">Stieleria neptunia</name>
    <dbReference type="NCBI Taxonomy" id="2527979"/>
    <lineage>
        <taxon>Bacteria</taxon>
        <taxon>Pseudomonadati</taxon>
        <taxon>Planctomycetota</taxon>
        <taxon>Planctomycetia</taxon>
        <taxon>Pirellulales</taxon>
        <taxon>Pirellulaceae</taxon>
        <taxon>Stieleria</taxon>
    </lineage>
</organism>
<accession>A0A518HPU3</accession>
<name>A0A518HPU3_9BACT</name>
<dbReference type="PROSITE" id="PS51371">
    <property type="entry name" value="CBS"/>
    <property type="match status" value="2"/>
</dbReference>
<dbReference type="InterPro" id="IPR000644">
    <property type="entry name" value="CBS_dom"/>
</dbReference>
<dbReference type="PANTHER" id="PTHR43080:SF2">
    <property type="entry name" value="CBS DOMAIN-CONTAINING PROTEIN"/>
    <property type="match status" value="1"/>
</dbReference>
<dbReference type="SMART" id="SM00116">
    <property type="entry name" value="CBS"/>
    <property type="match status" value="2"/>
</dbReference>
<dbReference type="KEGG" id="snep:Enr13x_27170"/>
<evidence type="ECO:0000256" key="2">
    <source>
        <dbReference type="PROSITE-ProRule" id="PRU00703"/>
    </source>
</evidence>
<keyword evidence="1 2" id="KW-0129">CBS domain</keyword>
<gene>
    <name evidence="4" type="ORF">Enr13x_27170</name>
</gene>
<dbReference type="PANTHER" id="PTHR43080">
    <property type="entry name" value="CBS DOMAIN-CONTAINING PROTEIN CBSX3, MITOCHONDRIAL"/>
    <property type="match status" value="1"/>
</dbReference>
<dbReference type="SUPFAM" id="SSF54631">
    <property type="entry name" value="CBS-domain pair"/>
    <property type="match status" value="1"/>
</dbReference>
<dbReference type="Gene3D" id="3.10.580.10">
    <property type="entry name" value="CBS-domain"/>
    <property type="match status" value="1"/>
</dbReference>
<feature type="domain" description="CBS" evidence="3">
    <location>
        <begin position="106"/>
        <end position="160"/>
    </location>
</feature>
<reference evidence="4 5" key="1">
    <citation type="submission" date="2019-03" db="EMBL/GenBank/DDBJ databases">
        <title>Deep-cultivation of Planctomycetes and their phenomic and genomic characterization uncovers novel biology.</title>
        <authorList>
            <person name="Wiegand S."/>
            <person name="Jogler M."/>
            <person name="Boedeker C."/>
            <person name="Pinto D."/>
            <person name="Vollmers J."/>
            <person name="Rivas-Marin E."/>
            <person name="Kohn T."/>
            <person name="Peeters S.H."/>
            <person name="Heuer A."/>
            <person name="Rast P."/>
            <person name="Oberbeckmann S."/>
            <person name="Bunk B."/>
            <person name="Jeske O."/>
            <person name="Meyerdierks A."/>
            <person name="Storesund J.E."/>
            <person name="Kallscheuer N."/>
            <person name="Luecker S."/>
            <person name="Lage O.M."/>
            <person name="Pohl T."/>
            <person name="Merkel B.J."/>
            <person name="Hornburger P."/>
            <person name="Mueller R.-W."/>
            <person name="Bruemmer F."/>
            <person name="Labrenz M."/>
            <person name="Spormann A.M."/>
            <person name="Op den Camp H."/>
            <person name="Overmann J."/>
            <person name="Amann R."/>
            <person name="Jetten M.S.M."/>
            <person name="Mascher T."/>
            <person name="Medema M.H."/>
            <person name="Devos D.P."/>
            <person name="Kaster A.-K."/>
            <person name="Ovreas L."/>
            <person name="Rohde M."/>
            <person name="Galperin M.Y."/>
            <person name="Jogler C."/>
        </authorList>
    </citation>
    <scope>NUCLEOTIDE SEQUENCE [LARGE SCALE GENOMIC DNA]</scope>
    <source>
        <strain evidence="4 5">Enr13</strain>
    </source>
</reference>
<dbReference type="EMBL" id="CP037423">
    <property type="protein sequence ID" value="QDV42866.1"/>
    <property type="molecule type" value="Genomic_DNA"/>
</dbReference>
<dbReference type="Pfam" id="PF00571">
    <property type="entry name" value="CBS"/>
    <property type="match status" value="2"/>
</dbReference>
<evidence type="ECO:0000259" key="3">
    <source>
        <dbReference type="PROSITE" id="PS51371"/>
    </source>
</evidence>
<evidence type="ECO:0000313" key="4">
    <source>
        <dbReference type="EMBL" id="QDV42866.1"/>
    </source>
</evidence>
<dbReference type="InterPro" id="IPR051257">
    <property type="entry name" value="Diverse_CBS-Domain"/>
</dbReference>
<dbReference type="AlphaFoldDB" id="A0A518HPU3"/>
<evidence type="ECO:0000313" key="5">
    <source>
        <dbReference type="Proteomes" id="UP000319004"/>
    </source>
</evidence>
<dbReference type="Proteomes" id="UP000319004">
    <property type="component" value="Chromosome"/>
</dbReference>
<dbReference type="OrthoDB" id="5295985at2"/>
<proteinExistence type="predicted"/>
<feature type="domain" description="CBS" evidence="3">
    <location>
        <begin position="41"/>
        <end position="97"/>
    </location>
</feature>
<sequence length="160" mass="17796">MSSFFRLDPAETSDPLSNFEPVEYDTELERALAEEPVVEIAAKPYLQISPHATVREAVEMLHDSGAASLLVVQDERLVGIFTERDVLEKVVEKYSRVCSRPVEDFMTTNPTIVYQSDPSAAAAAAIAVAGHRHVPVLDMDECVQGVISPKRMFAFMEQHF</sequence>
<dbReference type="RefSeq" id="WP_145386574.1">
    <property type="nucleotide sequence ID" value="NZ_CP037423.1"/>
</dbReference>